<evidence type="ECO:0000313" key="1">
    <source>
        <dbReference type="EMBL" id="GAI18590.1"/>
    </source>
</evidence>
<comment type="caution">
    <text evidence="1">The sequence shown here is derived from an EMBL/GenBank/DDBJ whole genome shotgun (WGS) entry which is preliminary data.</text>
</comment>
<protein>
    <submittedName>
        <fullName evidence="1">Uncharacterized protein</fullName>
    </submittedName>
</protein>
<gene>
    <name evidence="1" type="ORF">S06H3_36589</name>
</gene>
<dbReference type="AlphaFoldDB" id="X1MV59"/>
<sequence>MATKAINIASKFKLGQLVWTRGVNDRVADDEEFAKFVTKSLRRHAKADWGDMCQQDKEENELALRKGNLRLFSAYEAEGLPKIWIITEADRAATTILFPEEY</sequence>
<name>X1MV59_9ZZZZ</name>
<organism evidence="1">
    <name type="scientific">marine sediment metagenome</name>
    <dbReference type="NCBI Taxonomy" id="412755"/>
    <lineage>
        <taxon>unclassified sequences</taxon>
        <taxon>metagenomes</taxon>
        <taxon>ecological metagenomes</taxon>
    </lineage>
</organism>
<proteinExistence type="predicted"/>
<dbReference type="EMBL" id="BARV01022180">
    <property type="protein sequence ID" value="GAI18590.1"/>
    <property type="molecule type" value="Genomic_DNA"/>
</dbReference>
<reference evidence="1" key="1">
    <citation type="journal article" date="2014" name="Front. Microbiol.">
        <title>High frequency of phylogenetically diverse reductive dehalogenase-homologous genes in deep subseafloor sedimentary metagenomes.</title>
        <authorList>
            <person name="Kawai M."/>
            <person name="Futagami T."/>
            <person name="Toyoda A."/>
            <person name="Takaki Y."/>
            <person name="Nishi S."/>
            <person name="Hori S."/>
            <person name="Arai W."/>
            <person name="Tsubouchi T."/>
            <person name="Morono Y."/>
            <person name="Uchiyama I."/>
            <person name="Ito T."/>
            <person name="Fujiyama A."/>
            <person name="Inagaki F."/>
            <person name="Takami H."/>
        </authorList>
    </citation>
    <scope>NUCLEOTIDE SEQUENCE</scope>
    <source>
        <strain evidence="1">Expedition CK06-06</strain>
    </source>
</reference>
<accession>X1MV59</accession>